<evidence type="ECO:0000313" key="2">
    <source>
        <dbReference type="Proteomes" id="UP000194236"/>
    </source>
</evidence>
<comment type="caution">
    <text evidence="1">The sequence shown here is derived from an EMBL/GenBank/DDBJ whole genome shotgun (WGS) entry which is preliminary data.</text>
</comment>
<name>A0A1Y3BAA0_EURMA</name>
<gene>
    <name evidence="1" type="ORF">BLA29_005846</name>
</gene>
<keyword evidence="2" id="KW-1185">Reference proteome</keyword>
<protein>
    <submittedName>
        <fullName evidence="1">Uncharacterized protein</fullName>
    </submittedName>
</protein>
<dbReference type="Proteomes" id="UP000194236">
    <property type="component" value="Unassembled WGS sequence"/>
</dbReference>
<dbReference type="AlphaFoldDB" id="A0A1Y3BAA0"/>
<proteinExistence type="predicted"/>
<organism evidence="1 2">
    <name type="scientific">Euroglyphus maynei</name>
    <name type="common">Mayne's house dust mite</name>
    <dbReference type="NCBI Taxonomy" id="6958"/>
    <lineage>
        <taxon>Eukaryota</taxon>
        <taxon>Metazoa</taxon>
        <taxon>Ecdysozoa</taxon>
        <taxon>Arthropoda</taxon>
        <taxon>Chelicerata</taxon>
        <taxon>Arachnida</taxon>
        <taxon>Acari</taxon>
        <taxon>Acariformes</taxon>
        <taxon>Sarcoptiformes</taxon>
        <taxon>Astigmata</taxon>
        <taxon>Psoroptidia</taxon>
        <taxon>Analgoidea</taxon>
        <taxon>Pyroglyphidae</taxon>
        <taxon>Pyroglyphinae</taxon>
        <taxon>Euroglyphus</taxon>
    </lineage>
</organism>
<reference evidence="1 2" key="1">
    <citation type="submission" date="2017-03" db="EMBL/GenBank/DDBJ databases">
        <title>Genome Survey of Euroglyphus maynei.</title>
        <authorList>
            <person name="Arlian L.G."/>
            <person name="Morgan M.S."/>
            <person name="Rider S.D."/>
        </authorList>
    </citation>
    <scope>NUCLEOTIDE SEQUENCE [LARGE SCALE GENOMIC DNA]</scope>
    <source>
        <strain evidence="1">Arlian Lab</strain>
        <tissue evidence="1">Whole body</tissue>
    </source>
</reference>
<evidence type="ECO:0000313" key="1">
    <source>
        <dbReference type="EMBL" id="OTF77772.1"/>
    </source>
</evidence>
<sequence>MKSFIQSINQYGFLLINYRCTKRMFTENFGLKINVAFAGTLPKFSTDSIRYLVSNVANIIFSSCRANFCPIQLRGPAENGTNANGFIRPE</sequence>
<dbReference type="EMBL" id="MUJZ01030961">
    <property type="protein sequence ID" value="OTF77772.1"/>
    <property type="molecule type" value="Genomic_DNA"/>
</dbReference>
<accession>A0A1Y3BAA0</accession>